<proteinExistence type="predicted"/>
<feature type="compositionally biased region" description="Acidic residues" evidence="1">
    <location>
        <begin position="108"/>
        <end position="117"/>
    </location>
</feature>
<dbReference type="EMBL" id="JAHIBW010000004">
    <property type="protein sequence ID" value="KAG7311748.1"/>
    <property type="molecule type" value="Genomic_DNA"/>
</dbReference>
<organism evidence="2 3">
    <name type="scientific">Plutella xylostella</name>
    <name type="common">Diamondback moth</name>
    <name type="synonym">Plutella maculipennis</name>
    <dbReference type="NCBI Taxonomy" id="51655"/>
    <lineage>
        <taxon>Eukaryota</taxon>
        <taxon>Metazoa</taxon>
        <taxon>Ecdysozoa</taxon>
        <taxon>Arthropoda</taxon>
        <taxon>Hexapoda</taxon>
        <taxon>Insecta</taxon>
        <taxon>Pterygota</taxon>
        <taxon>Neoptera</taxon>
        <taxon>Endopterygota</taxon>
        <taxon>Lepidoptera</taxon>
        <taxon>Glossata</taxon>
        <taxon>Ditrysia</taxon>
        <taxon>Yponomeutoidea</taxon>
        <taxon>Plutellidae</taxon>
        <taxon>Plutella</taxon>
    </lineage>
</organism>
<evidence type="ECO:0000313" key="3">
    <source>
        <dbReference type="Proteomes" id="UP000823941"/>
    </source>
</evidence>
<name>A0ABQ7R3A7_PLUXY</name>
<feature type="non-terminal residue" evidence="2">
    <location>
        <position position="117"/>
    </location>
</feature>
<feature type="region of interest" description="Disordered" evidence="1">
    <location>
        <begin position="97"/>
        <end position="117"/>
    </location>
</feature>
<sequence length="117" mass="13109">MPKRTAEEKIERYNRKIQRLQEKQQTKRTCSRRIISSDSEDEQLQEPEEVVNTNEAYIYEESIPEIAYYEPLPGPSTAEDAIQPAAPAVIETVAPASATADPSTVECPVEEATSEII</sequence>
<feature type="compositionally biased region" description="Acidic residues" evidence="1">
    <location>
        <begin position="38"/>
        <end position="48"/>
    </location>
</feature>
<comment type="caution">
    <text evidence="2">The sequence shown here is derived from an EMBL/GenBank/DDBJ whole genome shotgun (WGS) entry which is preliminary data.</text>
</comment>
<keyword evidence="3" id="KW-1185">Reference proteome</keyword>
<protein>
    <submittedName>
        <fullName evidence="2">Uncharacterized protein</fullName>
    </submittedName>
</protein>
<evidence type="ECO:0000313" key="2">
    <source>
        <dbReference type="EMBL" id="KAG7311748.1"/>
    </source>
</evidence>
<accession>A0ABQ7R3A7</accession>
<gene>
    <name evidence="2" type="ORF">JYU34_002807</name>
</gene>
<evidence type="ECO:0000256" key="1">
    <source>
        <dbReference type="SAM" id="MobiDB-lite"/>
    </source>
</evidence>
<reference evidence="2 3" key="1">
    <citation type="submission" date="2021-06" db="EMBL/GenBank/DDBJ databases">
        <title>A haploid diamondback moth (Plutella xylostella L.) genome assembly resolves 31 chromosomes and identifies a diamide resistance mutation.</title>
        <authorList>
            <person name="Ward C.M."/>
            <person name="Perry K.D."/>
            <person name="Baker G."/>
            <person name="Powis K."/>
            <person name="Heckel D.G."/>
            <person name="Baxter S.W."/>
        </authorList>
    </citation>
    <scope>NUCLEOTIDE SEQUENCE [LARGE SCALE GENOMIC DNA]</scope>
    <source>
        <strain evidence="2 3">LV</strain>
        <tissue evidence="2">Single pupa</tissue>
    </source>
</reference>
<feature type="region of interest" description="Disordered" evidence="1">
    <location>
        <begin position="21"/>
        <end position="48"/>
    </location>
</feature>
<dbReference type="Proteomes" id="UP000823941">
    <property type="component" value="Chromosome 4"/>
</dbReference>